<dbReference type="RefSeq" id="XP_005705181.1">
    <property type="nucleotide sequence ID" value="XM_005705124.1"/>
</dbReference>
<evidence type="ECO:0000313" key="1">
    <source>
        <dbReference type="EMBL" id="EME28661.1"/>
    </source>
</evidence>
<protein>
    <submittedName>
        <fullName evidence="1">Uncharacterized protein</fullName>
    </submittedName>
</protein>
<accession>M2VZA6</accession>
<reference evidence="2" key="1">
    <citation type="journal article" date="2013" name="Science">
        <title>Gene transfer from bacteria and archaea facilitated evolution of an extremophilic eukaryote.</title>
        <authorList>
            <person name="Schonknecht G."/>
            <person name="Chen W.H."/>
            <person name="Ternes C.M."/>
            <person name="Barbier G.G."/>
            <person name="Shrestha R.P."/>
            <person name="Stanke M."/>
            <person name="Brautigam A."/>
            <person name="Baker B.J."/>
            <person name="Banfield J.F."/>
            <person name="Garavito R.M."/>
            <person name="Carr K."/>
            <person name="Wilkerson C."/>
            <person name="Rensing S.A."/>
            <person name="Gagneul D."/>
            <person name="Dickenson N.E."/>
            <person name="Oesterhelt C."/>
            <person name="Lercher M.J."/>
            <person name="Weber A.P."/>
        </authorList>
    </citation>
    <scope>NUCLEOTIDE SEQUENCE [LARGE SCALE GENOMIC DNA]</scope>
    <source>
        <strain evidence="2">074W</strain>
    </source>
</reference>
<dbReference type="AlphaFoldDB" id="M2VZA6"/>
<keyword evidence="2" id="KW-1185">Reference proteome</keyword>
<proteinExistence type="predicted"/>
<sequence>MIISIFGTRLAEGALSDSSGTCLGHEGPCHKNECYNPMILCKSHRQDSMPKYLCFDVLLIIVLFRKGICY</sequence>
<dbReference type="KEGG" id="gsl:Gasu_38690"/>
<name>M2VZA6_GALSU</name>
<gene>
    <name evidence="1" type="ORF">Gasu_38690</name>
</gene>
<dbReference type="GeneID" id="17087516"/>
<dbReference type="EMBL" id="KB454517">
    <property type="protein sequence ID" value="EME28661.1"/>
    <property type="molecule type" value="Genomic_DNA"/>
</dbReference>
<dbReference type="Proteomes" id="UP000030680">
    <property type="component" value="Unassembled WGS sequence"/>
</dbReference>
<dbReference type="Gramene" id="EME28661">
    <property type="protein sequence ID" value="EME28661"/>
    <property type="gene ID" value="Gasu_38690"/>
</dbReference>
<evidence type="ECO:0000313" key="2">
    <source>
        <dbReference type="Proteomes" id="UP000030680"/>
    </source>
</evidence>
<organism evidence="1 2">
    <name type="scientific">Galdieria sulphuraria</name>
    <name type="common">Red alga</name>
    <dbReference type="NCBI Taxonomy" id="130081"/>
    <lineage>
        <taxon>Eukaryota</taxon>
        <taxon>Rhodophyta</taxon>
        <taxon>Bangiophyceae</taxon>
        <taxon>Galdieriales</taxon>
        <taxon>Galdieriaceae</taxon>
        <taxon>Galdieria</taxon>
    </lineage>
</organism>